<feature type="signal peptide" evidence="2">
    <location>
        <begin position="1"/>
        <end position="30"/>
    </location>
</feature>
<dbReference type="AlphaFoldDB" id="A0A3E0DUM4"/>
<evidence type="ECO:0000256" key="1">
    <source>
        <dbReference type="SAM" id="Coils"/>
    </source>
</evidence>
<proteinExistence type="predicted"/>
<protein>
    <recommendedName>
        <fullName evidence="5">Lysozyme inhibitor LprI N-terminal domain-containing protein</fullName>
    </recommendedName>
</protein>
<keyword evidence="2" id="KW-0732">Signal</keyword>
<evidence type="ECO:0000256" key="2">
    <source>
        <dbReference type="SAM" id="SignalP"/>
    </source>
</evidence>
<evidence type="ECO:0000313" key="4">
    <source>
        <dbReference type="Proteomes" id="UP000256542"/>
    </source>
</evidence>
<sequence length="190" mass="21796">MMRSFSKRTEKLINAALLCGCVSVSGQLQAVDLVTFGQACLKQESYLNTLKRNIDEADFARHTSKDLNQGARANLRSYNRQLNELEPELQACQKNAPNSRTCHDIRIRHNRLTELADRAEQRLDKQHDALNLDPPQTLFFRQQRYHDVYDQFIAMCRDSDVHYQLIQDPNAYQQVCGSGSNKASITCSLF</sequence>
<evidence type="ECO:0008006" key="5">
    <source>
        <dbReference type="Google" id="ProtNLM"/>
    </source>
</evidence>
<accession>A0A3E0DUM4</accession>
<dbReference type="EMBL" id="QUNG01000001">
    <property type="protein sequence ID" value="REG86575.1"/>
    <property type="molecule type" value="Genomic_DNA"/>
</dbReference>
<dbReference type="Proteomes" id="UP000256542">
    <property type="component" value="Unassembled WGS sequence"/>
</dbReference>
<organism evidence="3 4">
    <name type="scientific">Marinomonas pollencensis</name>
    <dbReference type="NCBI Taxonomy" id="491954"/>
    <lineage>
        <taxon>Bacteria</taxon>
        <taxon>Pseudomonadati</taxon>
        <taxon>Pseudomonadota</taxon>
        <taxon>Gammaproteobacteria</taxon>
        <taxon>Oceanospirillales</taxon>
        <taxon>Oceanospirillaceae</taxon>
        <taxon>Marinomonas</taxon>
    </lineage>
</organism>
<keyword evidence="4" id="KW-1185">Reference proteome</keyword>
<comment type="caution">
    <text evidence="3">The sequence shown here is derived from an EMBL/GenBank/DDBJ whole genome shotgun (WGS) entry which is preliminary data.</text>
</comment>
<dbReference type="OrthoDB" id="6103773at2"/>
<feature type="coiled-coil region" evidence="1">
    <location>
        <begin position="75"/>
        <end position="129"/>
    </location>
</feature>
<keyword evidence="1" id="KW-0175">Coiled coil</keyword>
<dbReference type="RefSeq" id="WP_115895839.1">
    <property type="nucleotide sequence ID" value="NZ_QUNG01000001.1"/>
</dbReference>
<name>A0A3E0DUM4_9GAMM</name>
<gene>
    <name evidence="3" type="ORF">DFP81_101140</name>
</gene>
<feature type="chain" id="PRO_5017574573" description="Lysozyme inhibitor LprI N-terminal domain-containing protein" evidence="2">
    <location>
        <begin position="31"/>
        <end position="190"/>
    </location>
</feature>
<evidence type="ECO:0000313" key="3">
    <source>
        <dbReference type="EMBL" id="REG86575.1"/>
    </source>
</evidence>
<reference evidence="3 4" key="1">
    <citation type="submission" date="2018-08" db="EMBL/GenBank/DDBJ databases">
        <title>Genomic Encyclopedia of Type Strains, Phase III (KMG-III): the genomes of soil and plant-associated and newly described type strains.</title>
        <authorList>
            <person name="Whitman W."/>
        </authorList>
    </citation>
    <scope>NUCLEOTIDE SEQUENCE [LARGE SCALE GENOMIC DNA]</scope>
    <source>
        <strain evidence="3 4">CECT 7375</strain>
    </source>
</reference>